<dbReference type="EMBL" id="DF974323">
    <property type="protein sequence ID" value="GAU47526.1"/>
    <property type="molecule type" value="Genomic_DNA"/>
</dbReference>
<accession>A0A2Z6NVE7</accession>
<evidence type="ECO:0000313" key="2">
    <source>
        <dbReference type="Proteomes" id="UP000242715"/>
    </source>
</evidence>
<name>A0A2Z6NVE7_TRISU</name>
<dbReference type="Proteomes" id="UP000242715">
    <property type="component" value="Unassembled WGS sequence"/>
</dbReference>
<protein>
    <submittedName>
        <fullName evidence="1">Uncharacterized protein</fullName>
    </submittedName>
</protein>
<evidence type="ECO:0000313" key="1">
    <source>
        <dbReference type="EMBL" id="GAU47526.1"/>
    </source>
</evidence>
<reference evidence="2" key="1">
    <citation type="journal article" date="2017" name="Front. Plant Sci.">
        <title>Climate Clever Clovers: New Paradigm to Reduce the Environmental Footprint of Ruminants by Breeding Low Methanogenic Forages Utilizing Haplotype Variation.</title>
        <authorList>
            <person name="Kaur P."/>
            <person name="Appels R."/>
            <person name="Bayer P.E."/>
            <person name="Keeble-Gagnere G."/>
            <person name="Wang J."/>
            <person name="Hirakawa H."/>
            <person name="Shirasawa K."/>
            <person name="Vercoe P."/>
            <person name="Stefanova K."/>
            <person name="Durmic Z."/>
            <person name="Nichols P."/>
            <person name="Revell C."/>
            <person name="Isobe S.N."/>
            <person name="Edwards D."/>
            <person name="Erskine W."/>
        </authorList>
    </citation>
    <scope>NUCLEOTIDE SEQUENCE [LARGE SCALE GENOMIC DNA]</scope>
    <source>
        <strain evidence="2">cv. Daliak</strain>
    </source>
</reference>
<keyword evidence="2" id="KW-1185">Reference proteome</keyword>
<gene>
    <name evidence="1" type="ORF">TSUD_114950</name>
</gene>
<organism evidence="1 2">
    <name type="scientific">Trifolium subterraneum</name>
    <name type="common">Subterranean clover</name>
    <dbReference type="NCBI Taxonomy" id="3900"/>
    <lineage>
        <taxon>Eukaryota</taxon>
        <taxon>Viridiplantae</taxon>
        <taxon>Streptophyta</taxon>
        <taxon>Embryophyta</taxon>
        <taxon>Tracheophyta</taxon>
        <taxon>Spermatophyta</taxon>
        <taxon>Magnoliopsida</taxon>
        <taxon>eudicotyledons</taxon>
        <taxon>Gunneridae</taxon>
        <taxon>Pentapetalae</taxon>
        <taxon>rosids</taxon>
        <taxon>fabids</taxon>
        <taxon>Fabales</taxon>
        <taxon>Fabaceae</taxon>
        <taxon>Papilionoideae</taxon>
        <taxon>50 kb inversion clade</taxon>
        <taxon>NPAAA clade</taxon>
        <taxon>Hologalegina</taxon>
        <taxon>IRL clade</taxon>
        <taxon>Trifolieae</taxon>
        <taxon>Trifolium</taxon>
    </lineage>
</organism>
<sequence>MDKERGCSRSAGSLAMHLSWIAEEISIKGSVVMTASLSPTGKSTLIRPCGIIKIEDFAHSTATPFDQHYP</sequence>
<proteinExistence type="predicted"/>
<dbReference type="AlphaFoldDB" id="A0A2Z6NVE7"/>